<dbReference type="eggNOG" id="ENOG5034AEI">
    <property type="taxonomic scope" value="Bacteria"/>
</dbReference>
<reference evidence="2" key="2">
    <citation type="journal article" date="2013" name="Stand. Genomic Sci.">
        <title>Complete genome sequence of Desulfocapsa sulfexigens, a marine deltaproteobacterium specialized in disproportionating inorganic sulfur compounds.</title>
        <authorList>
            <person name="Finster K.W."/>
            <person name="Kjeldsen K.U."/>
            <person name="Kube M."/>
            <person name="Reinhardt R."/>
            <person name="Mussmann M."/>
            <person name="Amann R."/>
            <person name="Schreiber L."/>
        </authorList>
    </citation>
    <scope>NUCLEOTIDE SEQUENCE [LARGE SCALE GENOMIC DNA]</scope>
    <source>
        <strain evidence="2">DSM 10523 / SB164P1</strain>
    </source>
</reference>
<dbReference type="KEGG" id="dpi:BN4_10363"/>
<proteinExistence type="predicted"/>
<dbReference type="BioCyc" id="DPIE1322246:BN4_RS01885-MONOMER"/>
<dbReference type="HOGENOM" id="CLU_1056585_0_0_7"/>
<dbReference type="EMBL" id="FO203427">
    <property type="protein sequence ID" value="CCH47601.1"/>
    <property type="molecule type" value="Genomic_DNA"/>
</dbReference>
<dbReference type="OrthoDB" id="5470424at2"/>
<dbReference type="AlphaFoldDB" id="M1WJB4"/>
<protein>
    <submittedName>
        <fullName evidence="1">Uncharacterized protein</fullName>
    </submittedName>
</protein>
<evidence type="ECO:0000313" key="2">
    <source>
        <dbReference type="Proteomes" id="UP000011724"/>
    </source>
</evidence>
<dbReference type="PATRIC" id="fig|879567.3.peg.373"/>
<keyword evidence="2" id="KW-1185">Reference proteome</keyword>
<dbReference type="STRING" id="1322246.BN4_10363"/>
<gene>
    <name evidence="1" type="ordered locus">BN4_10363</name>
</gene>
<reference evidence="1 2" key="1">
    <citation type="journal article" date="2013" name="PLoS ONE">
        <title>The first genomic and proteomic characterization of a deep-sea sulfate reducer: insights into the piezophilic lifestyle of Desulfovibrio piezophilus.</title>
        <authorList>
            <person name="Pradel N."/>
            <person name="Ji B."/>
            <person name="Gimenez G."/>
            <person name="Talla E."/>
            <person name="Lenoble P."/>
            <person name="Garel M."/>
            <person name="Tamburini C."/>
            <person name="Fourquet P."/>
            <person name="Lebrun R."/>
            <person name="Bertin P."/>
            <person name="Denis Y."/>
            <person name="Pophillat M."/>
            <person name="Barbe V."/>
            <person name="Ollivier B."/>
            <person name="Dolla A."/>
        </authorList>
    </citation>
    <scope>NUCLEOTIDE SEQUENCE [LARGE SCALE GENOMIC DNA]</scope>
    <source>
        <strain evidence="2">DSM 10523 / SB164P1</strain>
    </source>
</reference>
<dbReference type="Proteomes" id="UP000011724">
    <property type="component" value="Chromosome"/>
</dbReference>
<name>M1WJB4_PSEP2</name>
<dbReference type="RefSeq" id="WP_015413656.1">
    <property type="nucleotide sequence ID" value="NC_020409.1"/>
</dbReference>
<sequence length="265" mass="30114">MLLAFPHMHSEFLPTELVGKVSTFDPGMVEQDVEGGFRPGNLPLDSKTAHTLIDDCIRFGEQFKDPSEMAYFGVMSTEEFYEGSSLSIRAQLTRQFDDGKGTKAAREEKEAFSKAQFILLLAWFFEERMIELKKLERGIKDSWKSLDTTLGMEDEDRVNGRVLELSATESHTGGQLDEQRVRLPWHRIIEALPLFLPAEAILFCTEQEIYAHWRELEIDFSPAPKGMELPEGAQIASQPVWRFAGRRKQPSTPSLLSEVTVAIME</sequence>
<organism evidence="1 2">
    <name type="scientific">Pseudodesulfovibrio piezophilus (strain DSM 21447 / JCM 15486 / C1TLV30)</name>
    <name type="common">Desulfovibrio piezophilus</name>
    <dbReference type="NCBI Taxonomy" id="1322246"/>
    <lineage>
        <taxon>Bacteria</taxon>
        <taxon>Pseudomonadati</taxon>
        <taxon>Thermodesulfobacteriota</taxon>
        <taxon>Desulfovibrionia</taxon>
        <taxon>Desulfovibrionales</taxon>
        <taxon>Desulfovibrionaceae</taxon>
    </lineage>
</organism>
<accession>M1WJB4</accession>
<evidence type="ECO:0000313" key="1">
    <source>
        <dbReference type="EMBL" id="CCH47601.1"/>
    </source>
</evidence>